<dbReference type="RefSeq" id="WP_111249597.1">
    <property type="nucleotide sequence ID" value="NZ_QKWH01000001.1"/>
</dbReference>
<dbReference type="InterPro" id="IPR006528">
    <property type="entry name" value="Phage_head_morphogenesis_dom"/>
</dbReference>
<reference evidence="2 3" key="1">
    <citation type="submission" date="2018-06" db="EMBL/GenBank/DDBJ databases">
        <title>Whole genome sequencing of a novel hydrocarbon degrading bacterial strain, PW21 isolated from oil contaminated produced water sample.</title>
        <authorList>
            <person name="Nagkirti P."/>
            <person name="Shaikh A."/>
            <person name="Gowdaman V."/>
            <person name="Engineer A.E."/>
            <person name="Dagar S."/>
            <person name="Dhakephalkar P.K."/>
        </authorList>
    </citation>
    <scope>NUCLEOTIDE SEQUENCE [LARGE SCALE GENOMIC DNA]</scope>
    <source>
        <strain evidence="2 3">PW21</strain>
    </source>
</reference>
<dbReference type="EMBL" id="QKWH01000001">
    <property type="protein sequence ID" value="PZR55233.1"/>
    <property type="molecule type" value="Genomic_DNA"/>
</dbReference>
<accession>A0A2W5WX46</accession>
<feature type="domain" description="Phage head morphogenesis" evidence="1">
    <location>
        <begin position="169"/>
        <end position="271"/>
    </location>
</feature>
<organism evidence="2 3">
    <name type="scientific">Xylanimonas oleitrophica</name>
    <dbReference type="NCBI Taxonomy" id="2607479"/>
    <lineage>
        <taxon>Bacteria</taxon>
        <taxon>Bacillati</taxon>
        <taxon>Actinomycetota</taxon>
        <taxon>Actinomycetes</taxon>
        <taxon>Micrococcales</taxon>
        <taxon>Promicromonosporaceae</taxon>
        <taxon>Xylanimonas</taxon>
    </lineage>
</organism>
<evidence type="ECO:0000313" key="2">
    <source>
        <dbReference type="EMBL" id="PZR55233.1"/>
    </source>
</evidence>
<comment type="caution">
    <text evidence="2">The sequence shown here is derived from an EMBL/GenBank/DDBJ whole genome shotgun (WGS) entry which is preliminary data.</text>
</comment>
<gene>
    <name evidence="2" type="ORF">DNL40_02360</name>
</gene>
<dbReference type="Pfam" id="PF04233">
    <property type="entry name" value="Phage_Mu_F"/>
    <property type="match status" value="1"/>
</dbReference>
<evidence type="ECO:0000259" key="1">
    <source>
        <dbReference type="Pfam" id="PF04233"/>
    </source>
</evidence>
<evidence type="ECO:0000313" key="3">
    <source>
        <dbReference type="Proteomes" id="UP000248783"/>
    </source>
</evidence>
<dbReference type="Proteomes" id="UP000248783">
    <property type="component" value="Unassembled WGS sequence"/>
</dbReference>
<proteinExistence type="predicted"/>
<sequence>MAVNRETLRLARGMRVQLDRTVDAATRDMVAAWVKAWDDLAAQWETVVAELVEYTQENGTWPPAWRIARAERVAQAVNATRDRLDDLTANAGVRILQDVPAITDAAAEWQARIIAAQMPRASVAGDYAVAATFDRLDAAALDAIVRRTTSQVTALTIPLSDEATDSMVRHLVRGVTVGDNPRTAARRMLRGLEGGFNGGLSRAMTIARTEMLDAHREASRAARRANADVLTGWQWIAELSHRTCPSCLAQHGSIHPVEEPGPIDHQNGRCTALPVTKSWADLGFDIEEPESTLPDARAWFDSLPEKEQLAVMGPERLRLLRAGQIGWDDLSQRRSTPGWRDSYGVTPVRDLLPAAS</sequence>
<keyword evidence="3" id="KW-1185">Reference proteome</keyword>
<name>A0A2W5WX46_9MICO</name>
<dbReference type="AlphaFoldDB" id="A0A2W5WX46"/>
<protein>
    <submittedName>
        <fullName evidence="2">Phage head morphogenesis protein</fullName>
    </submittedName>
</protein>